<dbReference type="GO" id="GO:0000156">
    <property type="term" value="F:phosphorelay response regulator activity"/>
    <property type="evidence" value="ECO:0007669"/>
    <property type="project" value="TreeGrafter"/>
</dbReference>
<dbReference type="InterPro" id="IPR039420">
    <property type="entry name" value="WalR-like"/>
</dbReference>
<evidence type="ECO:0000259" key="3">
    <source>
        <dbReference type="PROSITE" id="PS50110"/>
    </source>
</evidence>
<proteinExistence type="predicted"/>
<reference evidence="4 5" key="1">
    <citation type="submission" date="2018-11" db="EMBL/GenBank/DDBJ databases">
        <authorList>
            <person name="Zhou Z."/>
            <person name="Wang G."/>
        </authorList>
    </citation>
    <scope>NUCLEOTIDE SEQUENCE [LARGE SCALE GENOMIC DNA]</scope>
    <source>
        <strain evidence="4 5">KCTC52004</strain>
    </source>
</reference>
<dbReference type="Pfam" id="PF04397">
    <property type="entry name" value="LytTR"/>
    <property type="match status" value="1"/>
</dbReference>
<dbReference type="InterPro" id="IPR011006">
    <property type="entry name" value="CheY-like_superfamily"/>
</dbReference>
<feature type="modified residue" description="4-aspartylphosphate" evidence="2">
    <location>
        <position position="55"/>
    </location>
</feature>
<dbReference type="GO" id="GO:0005829">
    <property type="term" value="C:cytosol"/>
    <property type="evidence" value="ECO:0007669"/>
    <property type="project" value="TreeGrafter"/>
</dbReference>
<dbReference type="SUPFAM" id="SSF52172">
    <property type="entry name" value="CheY-like"/>
    <property type="match status" value="1"/>
</dbReference>
<evidence type="ECO:0000313" key="4">
    <source>
        <dbReference type="EMBL" id="RRB02590.1"/>
    </source>
</evidence>
<dbReference type="SMART" id="SM00448">
    <property type="entry name" value="REC"/>
    <property type="match status" value="1"/>
</dbReference>
<accession>A0A3P1BN72</accession>
<dbReference type="PANTHER" id="PTHR48111">
    <property type="entry name" value="REGULATOR OF RPOS"/>
    <property type="match status" value="1"/>
</dbReference>
<dbReference type="AlphaFoldDB" id="A0A3P1BN72"/>
<dbReference type="EMBL" id="RQJO01000009">
    <property type="protein sequence ID" value="RRB02590.1"/>
    <property type="molecule type" value="Genomic_DNA"/>
</dbReference>
<protein>
    <submittedName>
        <fullName evidence="4">DNA-binding response regulator</fullName>
    </submittedName>
</protein>
<dbReference type="SMART" id="SM00850">
    <property type="entry name" value="LytTR"/>
    <property type="match status" value="1"/>
</dbReference>
<gene>
    <name evidence="4" type="ORF">EHT25_19265</name>
</gene>
<sequence>MDILIVEDEPLAVQKLVKLLNQVAPTTRIIGVTDGIESTVDWLNAHPLPELILMDIELSDGQSFEIFNLVSIECPVVFTTSYDEFAVKSFQANRFDYLLKPIKKDDLAQIMAKYSQLRSPKVTSTDIGFLVDDLRKQTRQPEFRSQFLAKYHQQLLSVDASEVSYFYAKDGTTYLYGRDRNRYVVDHSLDVLEEFLEPRCFFRINDQFIVEIRAVLQIHSYLTGQLKVDLDSGGIAQDIIVDRDRSRDFKEWIGR</sequence>
<evidence type="ECO:0000256" key="2">
    <source>
        <dbReference type="PROSITE-ProRule" id="PRU00169"/>
    </source>
</evidence>
<dbReference type="GO" id="GO:0000976">
    <property type="term" value="F:transcription cis-regulatory region binding"/>
    <property type="evidence" value="ECO:0007669"/>
    <property type="project" value="TreeGrafter"/>
</dbReference>
<dbReference type="RefSeq" id="WP_124876753.1">
    <property type="nucleotide sequence ID" value="NZ_RQJO01000009.1"/>
</dbReference>
<organism evidence="4 5">
    <name type="scientific">Larkinella rosea</name>
    <dbReference type="NCBI Taxonomy" id="2025312"/>
    <lineage>
        <taxon>Bacteria</taxon>
        <taxon>Pseudomonadati</taxon>
        <taxon>Bacteroidota</taxon>
        <taxon>Cytophagia</taxon>
        <taxon>Cytophagales</taxon>
        <taxon>Spirosomataceae</taxon>
        <taxon>Larkinella</taxon>
    </lineage>
</organism>
<evidence type="ECO:0000256" key="1">
    <source>
        <dbReference type="ARBA" id="ARBA00023125"/>
    </source>
</evidence>
<dbReference type="InterPro" id="IPR007492">
    <property type="entry name" value="LytTR_DNA-bd_dom"/>
</dbReference>
<dbReference type="GO" id="GO:0006355">
    <property type="term" value="P:regulation of DNA-templated transcription"/>
    <property type="evidence" value="ECO:0007669"/>
    <property type="project" value="TreeGrafter"/>
</dbReference>
<dbReference type="PROSITE" id="PS50110">
    <property type="entry name" value="RESPONSE_REGULATORY"/>
    <property type="match status" value="1"/>
</dbReference>
<keyword evidence="2" id="KW-0597">Phosphoprotein</keyword>
<dbReference type="PANTHER" id="PTHR48111:SF69">
    <property type="entry name" value="RESPONSE REGULATOR RECEIVER"/>
    <property type="match status" value="1"/>
</dbReference>
<dbReference type="Proteomes" id="UP000271925">
    <property type="component" value="Unassembled WGS sequence"/>
</dbReference>
<comment type="caution">
    <text evidence="4">The sequence shown here is derived from an EMBL/GenBank/DDBJ whole genome shotgun (WGS) entry which is preliminary data.</text>
</comment>
<evidence type="ECO:0000313" key="5">
    <source>
        <dbReference type="Proteomes" id="UP000271925"/>
    </source>
</evidence>
<name>A0A3P1BN72_9BACT</name>
<dbReference type="Gene3D" id="3.40.50.2300">
    <property type="match status" value="1"/>
</dbReference>
<keyword evidence="5" id="KW-1185">Reference proteome</keyword>
<dbReference type="GO" id="GO:0032993">
    <property type="term" value="C:protein-DNA complex"/>
    <property type="evidence" value="ECO:0007669"/>
    <property type="project" value="TreeGrafter"/>
</dbReference>
<dbReference type="OrthoDB" id="1490554at2"/>
<keyword evidence="1 4" id="KW-0238">DNA-binding</keyword>
<feature type="domain" description="Response regulatory" evidence="3">
    <location>
        <begin position="2"/>
        <end position="115"/>
    </location>
</feature>
<dbReference type="InterPro" id="IPR001789">
    <property type="entry name" value="Sig_transdc_resp-reg_receiver"/>
</dbReference>
<dbReference type="Pfam" id="PF00072">
    <property type="entry name" value="Response_reg"/>
    <property type="match status" value="1"/>
</dbReference>
<dbReference type="Gene3D" id="2.40.50.1020">
    <property type="entry name" value="LytTr DNA-binding domain"/>
    <property type="match status" value="1"/>
</dbReference>